<feature type="compositionally biased region" description="Basic and acidic residues" evidence="1">
    <location>
        <begin position="104"/>
        <end position="114"/>
    </location>
</feature>
<organism evidence="4">
    <name type="scientific">Ditylum brightwellii</name>
    <dbReference type="NCBI Taxonomy" id="49249"/>
    <lineage>
        <taxon>Eukaryota</taxon>
        <taxon>Sar</taxon>
        <taxon>Stramenopiles</taxon>
        <taxon>Ochrophyta</taxon>
        <taxon>Bacillariophyta</taxon>
        <taxon>Mediophyceae</taxon>
        <taxon>Lithodesmiophycidae</taxon>
        <taxon>Lithodesmiales</taxon>
        <taxon>Lithodesmiaceae</taxon>
        <taxon>Ditylum</taxon>
    </lineage>
</organism>
<dbReference type="AlphaFoldDB" id="A0A7S4QUM2"/>
<dbReference type="InterPro" id="IPR029058">
    <property type="entry name" value="AB_hydrolase_fold"/>
</dbReference>
<feature type="domain" description="Serine hydrolase" evidence="2">
    <location>
        <begin position="310"/>
        <end position="394"/>
    </location>
</feature>
<dbReference type="InterPro" id="IPR022742">
    <property type="entry name" value="Hydrolase_4"/>
</dbReference>
<dbReference type="PANTHER" id="PTHR43358">
    <property type="entry name" value="ALPHA/BETA-HYDROLASE"/>
    <property type="match status" value="1"/>
</dbReference>
<feature type="region of interest" description="Disordered" evidence="1">
    <location>
        <begin position="21"/>
        <end position="114"/>
    </location>
</feature>
<feature type="compositionally biased region" description="Basic residues" evidence="1">
    <location>
        <begin position="94"/>
        <end position="103"/>
    </location>
</feature>
<feature type="region of interest" description="Disordered" evidence="1">
    <location>
        <begin position="440"/>
        <end position="465"/>
    </location>
</feature>
<evidence type="ECO:0000313" key="4">
    <source>
        <dbReference type="EMBL" id="CAE4594433.1"/>
    </source>
</evidence>
<protein>
    <recommendedName>
        <fullName evidence="5">Serine aminopeptidase S33 domain-containing protein</fullName>
    </recommendedName>
</protein>
<feature type="domain" description="Serine aminopeptidase S33" evidence="3">
    <location>
        <begin position="190"/>
        <end position="300"/>
    </location>
</feature>
<dbReference type="Pfam" id="PF03959">
    <property type="entry name" value="FSH1"/>
    <property type="match status" value="1"/>
</dbReference>
<feature type="compositionally biased region" description="Basic and acidic residues" evidence="1">
    <location>
        <begin position="81"/>
        <end position="93"/>
    </location>
</feature>
<reference evidence="4" key="1">
    <citation type="submission" date="2021-01" db="EMBL/GenBank/DDBJ databases">
        <authorList>
            <person name="Corre E."/>
            <person name="Pelletier E."/>
            <person name="Niang G."/>
            <person name="Scheremetjew M."/>
            <person name="Finn R."/>
            <person name="Kale V."/>
            <person name="Holt S."/>
            <person name="Cochrane G."/>
            <person name="Meng A."/>
            <person name="Brown T."/>
            <person name="Cohen L."/>
        </authorList>
    </citation>
    <scope>NUCLEOTIDE SEQUENCE</scope>
    <source>
        <strain evidence="4">GSO104</strain>
    </source>
</reference>
<dbReference type="SUPFAM" id="SSF53474">
    <property type="entry name" value="alpha/beta-Hydrolases"/>
    <property type="match status" value="1"/>
</dbReference>
<dbReference type="Gene3D" id="3.40.50.1820">
    <property type="entry name" value="alpha/beta hydrolase"/>
    <property type="match status" value="1"/>
</dbReference>
<name>A0A7S4QUM2_9STRA</name>
<evidence type="ECO:0000259" key="3">
    <source>
        <dbReference type="Pfam" id="PF12146"/>
    </source>
</evidence>
<accession>A0A7S4QUM2</accession>
<evidence type="ECO:0008006" key="5">
    <source>
        <dbReference type="Google" id="ProtNLM"/>
    </source>
</evidence>
<dbReference type="PANTHER" id="PTHR43358:SF4">
    <property type="entry name" value="ALPHA_BETA HYDROLASE FOLD-1 DOMAIN-CONTAINING PROTEIN"/>
    <property type="match status" value="1"/>
</dbReference>
<dbReference type="Pfam" id="PF12146">
    <property type="entry name" value="Hydrolase_4"/>
    <property type="match status" value="1"/>
</dbReference>
<sequence>MGNGMSEEEERTFLEEAYNMSLDSPDIDKKVNNGTAAPNCQPKHTREEEKRIREEEAQAAEEGLEVIMSRDGNDAQLVSDSDARAKSEQEARDKRKANKKREKQGRADTETEKQKLSYFQMARIGYQELVNAIIRPPRADYKEEALGPPAFTFCGRRFTRTDFTLQTKRGLNLQCSHWEPVERTSDRIPVVIYMHGNSSARVEVLPQLSYLLSLGLAVFSFDFAGSGKSDGEYVSLGYYEREDLMCVIAHLRATNVVSTIALWGRSMGAATSLMHGDRDPSIACMILDSPFADLTQLAEEMVEKAREQGINVPNFVVSVAIRMIKNSVQKQANFNIKHISPIAHADKCFIPALFVAGEHDDFIDKKHSEAIHAKYAGDKNLIIVEGDHNSPRPKFMFDSVSIFLQTCLQIPNSWALRVHPGMNLMAPPWYYPGVSAPRGGIRGVTSPQRKGPKRGQPSNEAAEAAAAAVATDADEMGMTLERQKEIQASLFKMLGSADDGTPASGEGGSKAAKTAEKKKSSNTSGDAARDRTQSVNHASTFPPSGEDGKSDGTPATSTVNS</sequence>
<feature type="region of interest" description="Disordered" evidence="1">
    <location>
        <begin position="497"/>
        <end position="561"/>
    </location>
</feature>
<dbReference type="EMBL" id="HBNS01010168">
    <property type="protein sequence ID" value="CAE4594433.1"/>
    <property type="molecule type" value="Transcribed_RNA"/>
</dbReference>
<dbReference type="InterPro" id="IPR052920">
    <property type="entry name" value="DNA-binding_regulatory"/>
</dbReference>
<proteinExistence type="predicted"/>
<evidence type="ECO:0000259" key="2">
    <source>
        <dbReference type="Pfam" id="PF03959"/>
    </source>
</evidence>
<feature type="compositionally biased region" description="Basic and acidic residues" evidence="1">
    <location>
        <begin position="44"/>
        <end position="56"/>
    </location>
</feature>
<feature type="compositionally biased region" description="Polar residues" evidence="1">
    <location>
        <begin position="533"/>
        <end position="542"/>
    </location>
</feature>
<dbReference type="InterPro" id="IPR005645">
    <property type="entry name" value="FSH-like_dom"/>
</dbReference>
<gene>
    <name evidence="4" type="ORF">DBRI00130_LOCUS8211</name>
</gene>
<evidence type="ECO:0000256" key="1">
    <source>
        <dbReference type="SAM" id="MobiDB-lite"/>
    </source>
</evidence>